<dbReference type="InterPro" id="IPR036259">
    <property type="entry name" value="MFS_trans_sf"/>
</dbReference>
<dbReference type="PANTHER" id="PTHR23504:SF31">
    <property type="entry name" value="MAJOR FACILITATOR SUPERFAMILY DOMAIN-CONTAINING PROTEIN 10"/>
    <property type="match status" value="1"/>
</dbReference>
<feature type="transmembrane region" description="Helical" evidence="6">
    <location>
        <begin position="269"/>
        <end position="288"/>
    </location>
</feature>
<keyword evidence="9" id="KW-1185">Reference proteome</keyword>
<dbReference type="EMBL" id="OU898285">
    <property type="protein sequence ID" value="CAG9828504.1"/>
    <property type="molecule type" value="Genomic_DNA"/>
</dbReference>
<sequence>MLTKKEKVHKMVYVIFISLLLDLFAFTMILPLLPSLLDHYKINDSKGWYNWLSSQIHEFQILVGAPEEYNSVLFGGFLGSLFSFLQFLAAPICGGLSDIIGRKTVMVICLVGISLSYILWALSKNLLIFILARFLGGISKGNVSLSMAIITDVSSINTRGKGMEKRAKDVKVTVKNMLSLINVKSLFDFTAVTGLPRDEQKKLKTLGFLYFVYLLIYSGLEFTLTFLTHHRFNYTAMQQGWMFFVIGLTMSVIQGIYVRRIHPSKIKSIAIKGLWLIIPSFICVGIAFEFFVLYLGLLLFAISTAMVVPSIMTMASEYGTEQQKGTVMGIFRSLGALARAIGPILASVAFWSVGSKITYLTGAVFLIWPAVTLKRIR</sequence>
<dbReference type="InterPro" id="IPR020846">
    <property type="entry name" value="MFS_dom"/>
</dbReference>
<feature type="transmembrane region" description="Helical" evidence="6">
    <location>
        <begin position="327"/>
        <end position="351"/>
    </location>
</feature>
<dbReference type="PRINTS" id="PR01035">
    <property type="entry name" value="TCRTETA"/>
</dbReference>
<dbReference type="InterPro" id="IPR001958">
    <property type="entry name" value="Tet-R_TetA/multi-R_MdtG-like"/>
</dbReference>
<accession>A0A9N9SSH9</accession>
<dbReference type="Proteomes" id="UP001153709">
    <property type="component" value="Chromosome 10"/>
</dbReference>
<evidence type="ECO:0000256" key="1">
    <source>
        <dbReference type="ARBA" id="ARBA00004141"/>
    </source>
</evidence>
<feature type="transmembrane region" description="Helical" evidence="6">
    <location>
        <begin position="294"/>
        <end position="315"/>
    </location>
</feature>
<feature type="transmembrane region" description="Helical" evidence="6">
    <location>
        <begin position="72"/>
        <end position="93"/>
    </location>
</feature>
<evidence type="ECO:0000256" key="4">
    <source>
        <dbReference type="ARBA" id="ARBA00022989"/>
    </source>
</evidence>
<dbReference type="PROSITE" id="PS50850">
    <property type="entry name" value="MFS"/>
    <property type="match status" value="1"/>
</dbReference>
<evidence type="ECO:0000313" key="8">
    <source>
        <dbReference type="EMBL" id="CAG9828504.1"/>
    </source>
</evidence>
<feature type="transmembrane region" description="Helical" evidence="6">
    <location>
        <begin position="239"/>
        <end position="257"/>
    </location>
</feature>
<evidence type="ECO:0000313" key="9">
    <source>
        <dbReference type="Proteomes" id="UP001153709"/>
    </source>
</evidence>
<evidence type="ECO:0000256" key="6">
    <source>
        <dbReference type="SAM" id="Phobius"/>
    </source>
</evidence>
<organism evidence="8 9">
    <name type="scientific">Diabrotica balteata</name>
    <name type="common">Banded cucumber beetle</name>
    <dbReference type="NCBI Taxonomy" id="107213"/>
    <lineage>
        <taxon>Eukaryota</taxon>
        <taxon>Metazoa</taxon>
        <taxon>Ecdysozoa</taxon>
        <taxon>Arthropoda</taxon>
        <taxon>Hexapoda</taxon>
        <taxon>Insecta</taxon>
        <taxon>Pterygota</taxon>
        <taxon>Neoptera</taxon>
        <taxon>Endopterygota</taxon>
        <taxon>Coleoptera</taxon>
        <taxon>Polyphaga</taxon>
        <taxon>Cucujiformia</taxon>
        <taxon>Chrysomeloidea</taxon>
        <taxon>Chrysomelidae</taxon>
        <taxon>Galerucinae</taxon>
        <taxon>Diabroticina</taxon>
        <taxon>Diabroticites</taxon>
        <taxon>Diabrotica</taxon>
    </lineage>
</organism>
<dbReference type="OrthoDB" id="196650at2759"/>
<dbReference type="GO" id="GO:0022857">
    <property type="term" value="F:transmembrane transporter activity"/>
    <property type="evidence" value="ECO:0007669"/>
    <property type="project" value="InterPro"/>
</dbReference>
<comment type="subcellular location">
    <subcellularLocation>
        <location evidence="1">Membrane</location>
        <topology evidence="1">Multi-pass membrane protein</topology>
    </subcellularLocation>
</comment>
<dbReference type="PANTHER" id="PTHR23504">
    <property type="entry name" value="MAJOR FACILITATOR SUPERFAMILY DOMAIN-CONTAINING PROTEIN 10"/>
    <property type="match status" value="1"/>
</dbReference>
<keyword evidence="5 6" id="KW-0472">Membrane</keyword>
<feature type="domain" description="Major facilitator superfamily (MFS) profile" evidence="7">
    <location>
        <begin position="11"/>
        <end position="377"/>
    </location>
</feature>
<gene>
    <name evidence="8" type="ORF">DIABBA_LOCUS2422</name>
</gene>
<evidence type="ECO:0000256" key="3">
    <source>
        <dbReference type="ARBA" id="ARBA00022692"/>
    </source>
</evidence>
<feature type="transmembrane region" description="Helical" evidence="6">
    <location>
        <begin position="105"/>
        <end position="122"/>
    </location>
</feature>
<evidence type="ECO:0000256" key="5">
    <source>
        <dbReference type="ARBA" id="ARBA00023136"/>
    </source>
</evidence>
<reference evidence="8" key="1">
    <citation type="submission" date="2022-01" db="EMBL/GenBank/DDBJ databases">
        <authorList>
            <person name="King R."/>
        </authorList>
    </citation>
    <scope>NUCLEOTIDE SEQUENCE</scope>
</reference>
<evidence type="ECO:0000256" key="2">
    <source>
        <dbReference type="ARBA" id="ARBA00022448"/>
    </source>
</evidence>
<dbReference type="Gene3D" id="1.20.1250.20">
    <property type="entry name" value="MFS general substrate transporter like domains"/>
    <property type="match status" value="2"/>
</dbReference>
<dbReference type="Pfam" id="PF07690">
    <property type="entry name" value="MFS_1"/>
    <property type="match status" value="2"/>
</dbReference>
<dbReference type="InterPro" id="IPR011701">
    <property type="entry name" value="MFS"/>
</dbReference>
<feature type="transmembrane region" description="Helical" evidence="6">
    <location>
        <begin position="357"/>
        <end position="373"/>
    </location>
</feature>
<keyword evidence="4 6" id="KW-1133">Transmembrane helix</keyword>
<evidence type="ECO:0000259" key="7">
    <source>
        <dbReference type="PROSITE" id="PS50850"/>
    </source>
</evidence>
<feature type="transmembrane region" description="Helical" evidence="6">
    <location>
        <begin position="207"/>
        <end position="227"/>
    </location>
</feature>
<dbReference type="SUPFAM" id="SSF103473">
    <property type="entry name" value="MFS general substrate transporter"/>
    <property type="match status" value="1"/>
</dbReference>
<keyword evidence="3 6" id="KW-0812">Transmembrane</keyword>
<feature type="transmembrane region" description="Helical" evidence="6">
    <location>
        <begin position="128"/>
        <end position="151"/>
    </location>
</feature>
<dbReference type="GO" id="GO:0031526">
    <property type="term" value="C:brush border membrane"/>
    <property type="evidence" value="ECO:0007669"/>
    <property type="project" value="TreeGrafter"/>
</dbReference>
<protein>
    <recommendedName>
        <fullName evidence="7">Major facilitator superfamily (MFS) profile domain-containing protein</fullName>
    </recommendedName>
</protein>
<proteinExistence type="predicted"/>
<feature type="transmembrane region" description="Helical" evidence="6">
    <location>
        <begin position="12"/>
        <end position="33"/>
    </location>
</feature>
<name>A0A9N9SSH9_DIABA</name>
<keyword evidence="2" id="KW-0813">Transport</keyword>
<dbReference type="AlphaFoldDB" id="A0A9N9SSH9"/>